<dbReference type="InterPro" id="IPR006363">
    <property type="entry name" value="Cbl_synth_CobJ/CibH_dom"/>
</dbReference>
<evidence type="ECO:0000256" key="2">
    <source>
        <dbReference type="ARBA" id="ARBA00022573"/>
    </source>
</evidence>
<dbReference type="InterPro" id="IPR014776">
    <property type="entry name" value="4pyrrole_Mease_sub2"/>
</dbReference>
<gene>
    <name evidence="7" type="ORF">EDC27_1387</name>
</gene>
<dbReference type="NCBIfam" id="TIGR01466">
    <property type="entry name" value="cobJ_cbiH"/>
    <property type="match status" value="1"/>
</dbReference>
<dbReference type="InterPro" id="IPR014777">
    <property type="entry name" value="4pyrrole_Mease_sub1"/>
</dbReference>
<keyword evidence="2" id="KW-0169">Cobalamin biosynthesis</keyword>
<dbReference type="GO" id="GO:0032259">
    <property type="term" value="P:methylation"/>
    <property type="evidence" value="ECO:0007669"/>
    <property type="project" value="UniProtKB-KW"/>
</dbReference>
<dbReference type="Proteomes" id="UP000276223">
    <property type="component" value="Unassembled WGS sequence"/>
</dbReference>
<keyword evidence="8" id="KW-1185">Reference proteome</keyword>
<feature type="domain" description="Tetrapyrrole methylase" evidence="6">
    <location>
        <begin position="11"/>
        <end position="232"/>
    </location>
</feature>
<comment type="pathway">
    <text evidence="1">Cofactor biosynthesis; adenosylcobalamin biosynthesis.</text>
</comment>
<comment type="caution">
    <text evidence="7">The sequence shown here is derived from an EMBL/GenBank/DDBJ whole genome shotgun (WGS) entry which is preliminary data.</text>
</comment>
<dbReference type="Gene3D" id="3.40.1010.10">
    <property type="entry name" value="Cobalt-precorrin-4 Transmethylase, Domain 1"/>
    <property type="match status" value="1"/>
</dbReference>
<evidence type="ECO:0000256" key="4">
    <source>
        <dbReference type="ARBA" id="ARBA00022679"/>
    </source>
</evidence>
<keyword evidence="3 7" id="KW-0489">Methyltransferase</keyword>
<dbReference type="InterPro" id="IPR051810">
    <property type="entry name" value="Precorrin_MeTrfase"/>
</dbReference>
<dbReference type="Gene3D" id="3.30.950.10">
    <property type="entry name" value="Methyltransferase, Cobalt-precorrin-4 Transmethylase, Domain 2"/>
    <property type="match status" value="1"/>
</dbReference>
<dbReference type="SUPFAM" id="SSF53790">
    <property type="entry name" value="Tetrapyrrole methylase"/>
    <property type="match status" value="1"/>
</dbReference>
<dbReference type="PANTHER" id="PTHR47036:SF1">
    <property type="entry name" value="COBALT-FACTOR III C(17)-METHYLTRANSFERASE-RELATED"/>
    <property type="match status" value="1"/>
</dbReference>
<keyword evidence="5" id="KW-0949">S-adenosyl-L-methionine</keyword>
<dbReference type="GO" id="GO:0009236">
    <property type="term" value="P:cobalamin biosynthetic process"/>
    <property type="evidence" value="ECO:0007669"/>
    <property type="project" value="UniProtKB-UniPathway"/>
</dbReference>
<name>A0A3N1UQI4_9BACT</name>
<dbReference type="Pfam" id="PF00590">
    <property type="entry name" value="TP_methylase"/>
    <property type="match status" value="1"/>
</dbReference>
<proteinExistence type="predicted"/>
<evidence type="ECO:0000259" key="6">
    <source>
        <dbReference type="Pfam" id="PF00590"/>
    </source>
</evidence>
<organism evidence="7 8">
    <name type="scientific">Desulfosoma caldarium</name>
    <dbReference type="NCBI Taxonomy" id="610254"/>
    <lineage>
        <taxon>Bacteria</taxon>
        <taxon>Pseudomonadati</taxon>
        <taxon>Thermodesulfobacteriota</taxon>
        <taxon>Syntrophobacteria</taxon>
        <taxon>Syntrophobacterales</taxon>
        <taxon>Syntrophobacteraceae</taxon>
        <taxon>Desulfosoma</taxon>
    </lineage>
</organism>
<evidence type="ECO:0000256" key="3">
    <source>
        <dbReference type="ARBA" id="ARBA00022603"/>
    </source>
</evidence>
<accession>A0A3N1UQI4</accession>
<evidence type="ECO:0000313" key="8">
    <source>
        <dbReference type="Proteomes" id="UP000276223"/>
    </source>
</evidence>
<dbReference type="GO" id="GO:0008168">
    <property type="term" value="F:methyltransferase activity"/>
    <property type="evidence" value="ECO:0007669"/>
    <property type="project" value="UniProtKB-KW"/>
</dbReference>
<keyword evidence="4 7" id="KW-0808">Transferase</keyword>
<dbReference type="EMBL" id="RJVA01000011">
    <property type="protein sequence ID" value="ROQ93372.1"/>
    <property type="molecule type" value="Genomic_DNA"/>
</dbReference>
<protein>
    <submittedName>
        <fullName evidence="7">Cobalt-precorrin 3 C17-methyltransferase</fullName>
    </submittedName>
</protein>
<dbReference type="PANTHER" id="PTHR47036">
    <property type="entry name" value="COBALT-FACTOR III C(17)-METHYLTRANSFERASE-RELATED"/>
    <property type="match status" value="1"/>
</dbReference>
<dbReference type="InterPro" id="IPR035996">
    <property type="entry name" value="4pyrrol_Methylase_sf"/>
</dbReference>
<evidence type="ECO:0000256" key="5">
    <source>
        <dbReference type="ARBA" id="ARBA00022691"/>
    </source>
</evidence>
<dbReference type="UniPathway" id="UPA00148"/>
<evidence type="ECO:0000313" key="7">
    <source>
        <dbReference type="EMBL" id="ROQ93372.1"/>
    </source>
</evidence>
<evidence type="ECO:0000256" key="1">
    <source>
        <dbReference type="ARBA" id="ARBA00004953"/>
    </source>
</evidence>
<reference evidence="7 8" key="1">
    <citation type="submission" date="2018-11" db="EMBL/GenBank/DDBJ databases">
        <title>Genomic Encyclopedia of Type Strains, Phase IV (KMG-IV): sequencing the most valuable type-strain genomes for metagenomic binning, comparative biology and taxonomic classification.</title>
        <authorList>
            <person name="Goeker M."/>
        </authorList>
    </citation>
    <scope>NUCLEOTIDE SEQUENCE [LARGE SCALE GENOMIC DNA]</scope>
    <source>
        <strain evidence="7 8">DSM 22027</strain>
    </source>
</reference>
<dbReference type="CDD" id="cd11646">
    <property type="entry name" value="Precorrin_3B_C17_MT"/>
    <property type="match status" value="1"/>
</dbReference>
<dbReference type="AlphaFoldDB" id="A0A3N1UQI4"/>
<dbReference type="InterPro" id="IPR000878">
    <property type="entry name" value="4pyrrol_Mease"/>
</dbReference>
<sequence length="269" mass="29026">MQCHPRRGQGRLWIVSLGPGAADYLTPRAAEALRQAQVVVGYKTYLDLIEPLLHGKTVLASGMRKEIERCRKAVERALKGDGVALVSGGDAGIYGMAGLVFDVCQSLGVAVCDGLAQGDDAGEALPIEVIPGVAAFNAAASLLGAPLMHDFASISLSDHLTPWTVIEKRLMAAAEADFVIALYNPRSASRPDVLDRARSVLLRYRSGETPVGVVHRAMRAGQRHWVTTLKDLVGSNVDMQTVILVGNSQTYLWSGWMITPRGYLQKYTL</sequence>